<dbReference type="SUPFAM" id="SSF53613">
    <property type="entry name" value="Ribokinase-like"/>
    <property type="match status" value="1"/>
</dbReference>
<comment type="catalytic activity">
    <reaction evidence="15 17 19">
        <text>(6S)-NADHX + ADP = AMP + phosphate + NADH + H(+)</text>
        <dbReference type="Rhea" id="RHEA:32223"/>
        <dbReference type="ChEBI" id="CHEBI:15378"/>
        <dbReference type="ChEBI" id="CHEBI:43474"/>
        <dbReference type="ChEBI" id="CHEBI:57945"/>
        <dbReference type="ChEBI" id="CHEBI:64074"/>
        <dbReference type="ChEBI" id="CHEBI:456215"/>
        <dbReference type="ChEBI" id="CHEBI:456216"/>
        <dbReference type="EC" id="4.2.1.136"/>
    </reaction>
</comment>
<keyword evidence="5 18" id="KW-0479">Metal-binding</keyword>
<evidence type="ECO:0000256" key="15">
    <source>
        <dbReference type="ARBA" id="ARBA00048238"/>
    </source>
</evidence>
<feature type="binding site" evidence="17">
    <location>
        <position position="461"/>
    </location>
    <ligand>
        <name>AMP</name>
        <dbReference type="ChEBI" id="CHEBI:456215"/>
    </ligand>
</feature>
<dbReference type="PROSITE" id="PS01049">
    <property type="entry name" value="YJEF_C_1"/>
    <property type="match status" value="1"/>
</dbReference>
<dbReference type="NCBIfam" id="TIGR00197">
    <property type="entry name" value="yjeF_nterm"/>
    <property type="match status" value="1"/>
</dbReference>
<evidence type="ECO:0000256" key="16">
    <source>
        <dbReference type="ARBA" id="ARBA00049209"/>
    </source>
</evidence>
<dbReference type="PIRSF" id="PIRSF017184">
    <property type="entry name" value="Nnr"/>
    <property type="match status" value="1"/>
</dbReference>
<dbReference type="HAMAP" id="MF_01966">
    <property type="entry name" value="NADHX_epimerase"/>
    <property type="match status" value="1"/>
</dbReference>
<reference evidence="23" key="1">
    <citation type="submission" date="2010-12" db="EMBL/GenBank/DDBJ databases">
        <title>Complete sequence of Desulfovibrio aespoeensis Aspo-2.</title>
        <authorList>
            <consortium name="US DOE Joint Genome Institute"/>
            <person name="Lucas S."/>
            <person name="Copeland A."/>
            <person name="Lapidus A."/>
            <person name="Cheng J.-F."/>
            <person name="Goodwin L."/>
            <person name="Pitluck S."/>
            <person name="Chertkov O."/>
            <person name="Misra M."/>
            <person name="Detter J.C."/>
            <person name="Han C."/>
            <person name="Tapia R."/>
            <person name="Land M."/>
            <person name="Hauser L."/>
            <person name="Kyrpides N."/>
            <person name="Ivanova N."/>
            <person name="Ovchinnikova G."/>
            <person name="Pedersen K."/>
            <person name="Jagevall S."/>
            <person name="Hazen T."/>
            <person name="Woyke T."/>
        </authorList>
    </citation>
    <scope>NUCLEOTIDE SEQUENCE [LARGE SCALE GENOMIC DNA]</scope>
    <source>
        <strain evidence="23">ATCC 700646 / DSM 10631 / Aspo-2</strain>
    </source>
</reference>
<feature type="binding site" evidence="18">
    <location>
        <position position="140"/>
    </location>
    <ligand>
        <name>K(+)</name>
        <dbReference type="ChEBI" id="CHEBI:29103"/>
    </ligand>
</feature>
<feature type="binding site" evidence="18">
    <location>
        <position position="175"/>
    </location>
    <ligand>
        <name>(6S)-NADPHX</name>
        <dbReference type="ChEBI" id="CHEBI:64076"/>
    </ligand>
</feature>
<comment type="similarity">
    <text evidence="4 19">In the C-terminal section; belongs to the NnrD/CARKD family.</text>
</comment>
<evidence type="ECO:0000313" key="22">
    <source>
        <dbReference type="EMBL" id="ADU62752.1"/>
    </source>
</evidence>
<feature type="binding site" evidence="17">
    <location>
        <position position="276"/>
    </location>
    <ligand>
        <name>(6S)-NADPHX</name>
        <dbReference type="ChEBI" id="CHEBI:64076"/>
    </ligand>
</feature>
<keyword evidence="22" id="KW-0808">Transferase</keyword>
<comment type="subunit">
    <text evidence="17">Homotetramer.</text>
</comment>
<comment type="cofactor">
    <cofactor evidence="18 19">
        <name>K(+)</name>
        <dbReference type="ChEBI" id="CHEBI:29103"/>
    </cofactor>
    <text evidence="18 19">Binds 1 potassium ion per subunit.</text>
</comment>
<comment type="catalytic activity">
    <reaction evidence="16 17 19">
        <text>(6S)-NADPHX + ADP = AMP + phosphate + NADPH + H(+)</text>
        <dbReference type="Rhea" id="RHEA:32235"/>
        <dbReference type="ChEBI" id="CHEBI:15378"/>
        <dbReference type="ChEBI" id="CHEBI:43474"/>
        <dbReference type="ChEBI" id="CHEBI:57783"/>
        <dbReference type="ChEBI" id="CHEBI:64076"/>
        <dbReference type="ChEBI" id="CHEBI:456215"/>
        <dbReference type="ChEBI" id="CHEBI:456216"/>
        <dbReference type="EC" id="4.2.1.136"/>
    </reaction>
</comment>
<feature type="domain" description="YjeF C-terminal" evidence="20">
    <location>
        <begin position="241"/>
        <end position="521"/>
    </location>
</feature>
<proteinExistence type="inferred from homology"/>
<keyword evidence="22" id="KW-0418">Kinase</keyword>
<dbReference type="Gene3D" id="3.40.1190.20">
    <property type="match status" value="1"/>
</dbReference>
<dbReference type="Gene3D" id="3.40.50.10260">
    <property type="entry name" value="YjeF N-terminal domain"/>
    <property type="match status" value="1"/>
</dbReference>
<comment type="catalytic activity">
    <reaction evidence="2 18 19">
        <text>(6R)-NADPHX = (6S)-NADPHX</text>
        <dbReference type="Rhea" id="RHEA:32227"/>
        <dbReference type="ChEBI" id="CHEBI:64076"/>
        <dbReference type="ChEBI" id="CHEBI:64077"/>
        <dbReference type="EC" id="5.1.99.6"/>
    </reaction>
</comment>
<dbReference type="EC" id="5.1.99.6" evidence="19"/>
<keyword evidence="23" id="KW-1185">Reference proteome</keyword>
<evidence type="ECO:0000256" key="9">
    <source>
        <dbReference type="ARBA" id="ARBA00022958"/>
    </source>
</evidence>
<dbReference type="PROSITE" id="PS01050">
    <property type="entry name" value="YJEF_C_2"/>
    <property type="match status" value="1"/>
</dbReference>
<dbReference type="EMBL" id="CP002431">
    <property type="protein sequence ID" value="ADU62752.1"/>
    <property type="molecule type" value="Genomic_DNA"/>
</dbReference>
<dbReference type="SUPFAM" id="SSF64153">
    <property type="entry name" value="YjeF N-terminal domain-like"/>
    <property type="match status" value="1"/>
</dbReference>
<evidence type="ECO:0000256" key="3">
    <source>
        <dbReference type="ARBA" id="ARBA00006001"/>
    </source>
</evidence>
<evidence type="ECO:0000256" key="1">
    <source>
        <dbReference type="ARBA" id="ARBA00000013"/>
    </source>
</evidence>
<keyword evidence="10 17" id="KW-0520">NAD</keyword>
<dbReference type="GO" id="GO:0005524">
    <property type="term" value="F:ATP binding"/>
    <property type="evidence" value="ECO:0007669"/>
    <property type="project" value="UniProtKB-UniRule"/>
</dbReference>
<dbReference type="HAMAP" id="MF_01965">
    <property type="entry name" value="NADHX_dehydratase"/>
    <property type="match status" value="1"/>
</dbReference>
<evidence type="ECO:0000313" key="23">
    <source>
        <dbReference type="Proteomes" id="UP000002191"/>
    </source>
</evidence>
<keyword evidence="7 17" id="KW-0067">ATP-binding</keyword>
<comment type="similarity">
    <text evidence="17">Belongs to the NnrD/CARKD family.</text>
</comment>
<dbReference type="NCBIfam" id="TIGR00196">
    <property type="entry name" value="yjeF_cterm"/>
    <property type="match status" value="1"/>
</dbReference>
<gene>
    <name evidence="18" type="primary">nnrE</name>
    <name evidence="17" type="synonym">nnrD</name>
    <name evidence="22" type="ordered locus">Daes_1740</name>
</gene>
<comment type="function">
    <text evidence="14 19">Bifunctional enzyme that catalyzes the epimerization of the S- and R-forms of NAD(P)HX and the dehydration of the S-form of NAD(P)HX at the expense of ADP, which is converted to AMP. This allows the repair of both epimers of NAD(P)HX, a damaged form of NAD(P)H that is a result of enzymatic or heat-dependent hydration.</text>
</comment>
<feature type="binding site" evidence="17">
    <location>
        <position position="396"/>
    </location>
    <ligand>
        <name>(6S)-NADPHX</name>
        <dbReference type="ChEBI" id="CHEBI:64076"/>
    </ligand>
</feature>
<comment type="cofactor">
    <cofactor evidence="17">
        <name>Mg(2+)</name>
        <dbReference type="ChEBI" id="CHEBI:18420"/>
    </cofactor>
</comment>
<dbReference type="GO" id="GO:0046872">
    <property type="term" value="F:metal ion binding"/>
    <property type="evidence" value="ECO:0007669"/>
    <property type="project" value="UniProtKB-UniRule"/>
</dbReference>
<feature type="domain" description="YjeF N-terminal" evidence="21">
    <location>
        <begin position="11"/>
        <end position="232"/>
    </location>
</feature>
<feature type="binding site" evidence="17">
    <location>
        <begin position="433"/>
        <end position="437"/>
    </location>
    <ligand>
        <name>AMP</name>
        <dbReference type="ChEBI" id="CHEBI:456215"/>
    </ligand>
</feature>
<evidence type="ECO:0000256" key="10">
    <source>
        <dbReference type="ARBA" id="ARBA00023027"/>
    </source>
</evidence>
<dbReference type="AlphaFoldDB" id="E6VYI9"/>
<dbReference type="InterPro" id="IPR030677">
    <property type="entry name" value="Nnr"/>
</dbReference>
<dbReference type="Proteomes" id="UP000002191">
    <property type="component" value="Chromosome"/>
</dbReference>
<dbReference type="GO" id="GO:0046496">
    <property type="term" value="P:nicotinamide nucleotide metabolic process"/>
    <property type="evidence" value="ECO:0007669"/>
    <property type="project" value="UniProtKB-UniRule"/>
</dbReference>
<dbReference type="eggNOG" id="COG0062">
    <property type="taxonomic scope" value="Bacteria"/>
</dbReference>
<dbReference type="GO" id="GO:0052856">
    <property type="term" value="F:NAD(P)HX epimerase activity"/>
    <property type="evidence" value="ECO:0007669"/>
    <property type="project" value="UniProtKB-UniRule"/>
</dbReference>
<dbReference type="RefSeq" id="WP_013514668.1">
    <property type="nucleotide sequence ID" value="NC_014844.1"/>
</dbReference>
<sequence>MLLPLPTPVEMATWDRETIETIGIPGVTLMESAAREAVAVLLEEYGEDNGSMPLAECDPLAGREIFCFAGSGNNGGDAFAMARHLADLGADVTVFHTRPKKSYRGEARAHLILAHKLGIPLRHLDGVDLNGLPQPDIIIDGLLGTGFSGELRPDALALVRTMNRLGRRAFVLSIDIPSGLSGLTGLPQPEAVVADATATFQAAKLGLALPGAARFAGAVHVRSIGIPARVMADHPARHQCITSGIMRRIPAPDPAMHKGGAGHVLVVGGSPGLTGAPRLAAMGALRSGAGLVTVACPGGLAESVRGGVADIMTLPLGTGSQWSPELMKILLDQLDRFDAVVIGPGLGRDVKTVDFLKTFVAKCPSRTVLDADALFCLARFPEAIPGLPDTTVLTPHPGEMARFLDVSTEKIQAARIDIARSFAETNRAVLVLKGAGTLVADRECVRLSPFSEPNLAVGGSGDVLSGIIASLMARGLPPALAASLGVYWHGMAGRLLGEDFPARGNLASEIADMLPRAAKEFTTC</sequence>
<feature type="binding site" evidence="18">
    <location>
        <begin position="73"/>
        <end position="77"/>
    </location>
    <ligand>
        <name>(6S)-NADPHX</name>
        <dbReference type="ChEBI" id="CHEBI:64076"/>
    </ligand>
</feature>
<dbReference type="InterPro" id="IPR029056">
    <property type="entry name" value="Ribokinase-like"/>
</dbReference>
<name>E6VYI9_PSEA9</name>
<feature type="binding site" evidence="18">
    <location>
        <begin position="144"/>
        <end position="150"/>
    </location>
    <ligand>
        <name>(6S)-NADPHX</name>
        <dbReference type="ChEBI" id="CHEBI:64076"/>
    </ligand>
</feature>
<evidence type="ECO:0000256" key="8">
    <source>
        <dbReference type="ARBA" id="ARBA00022857"/>
    </source>
</evidence>
<dbReference type="PANTHER" id="PTHR12592">
    <property type="entry name" value="ATP-DEPENDENT (S)-NAD(P)H-HYDRATE DEHYDRATASE FAMILY MEMBER"/>
    <property type="match status" value="1"/>
</dbReference>
<comment type="similarity">
    <text evidence="3 19">In the N-terminal section; belongs to the NnrE/AIBP family.</text>
</comment>
<evidence type="ECO:0000256" key="5">
    <source>
        <dbReference type="ARBA" id="ARBA00022723"/>
    </source>
</evidence>
<dbReference type="GO" id="GO:0110051">
    <property type="term" value="P:metabolite repair"/>
    <property type="evidence" value="ECO:0007669"/>
    <property type="project" value="TreeGrafter"/>
</dbReference>
<evidence type="ECO:0000259" key="20">
    <source>
        <dbReference type="PROSITE" id="PS51383"/>
    </source>
</evidence>
<dbReference type="HOGENOM" id="CLU_024853_4_1_7"/>
<keyword evidence="6 17" id="KW-0547">Nucleotide-binding</keyword>
<evidence type="ECO:0000256" key="13">
    <source>
        <dbReference type="ARBA" id="ARBA00023268"/>
    </source>
</evidence>
<comment type="function">
    <text evidence="18">Catalyzes the epimerization of the S- and R-forms of NAD(P)HX, a damaged form of NAD(P)H that is a result of enzymatic or heat-dependent hydration. This is a prerequisite for the S-specific NAD(P)H-hydrate dehydratase to allow the repair of both epimers of NAD(P)HX.</text>
</comment>
<dbReference type="EC" id="4.2.1.136" evidence="19"/>
<protein>
    <recommendedName>
        <fullName evidence="19">Bifunctional NAD(P)H-hydrate repair enzyme</fullName>
    </recommendedName>
    <alternativeName>
        <fullName evidence="19">Nicotinamide nucleotide repair protein</fullName>
    </alternativeName>
    <domain>
        <recommendedName>
            <fullName evidence="19">ADP-dependent (S)-NAD(P)H-hydrate dehydratase</fullName>
            <ecNumber evidence="19">4.2.1.136</ecNumber>
        </recommendedName>
        <alternativeName>
            <fullName evidence="19">ADP-dependent NAD(P)HX dehydratase</fullName>
        </alternativeName>
    </domain>
    <domain>
        <recommendedName>
            <fullName evidence="19">NAD(P)H-hydrate epimerase</fullName>
            <ecNumber evidence="19">5.1.99.6</ecNumber>
        </recommendedName>
    </domain>
</protein>
<dbReference type="InterPro" id="IPR036652">
    <property type="entry name" value="YjeF_N_dom_sf"/>
</dbReference>
<comment type="similarity">
    <text evidence="18">Belongs to the NnrE/AIBP family.</text>
</comment>
<keyword evidence="8 17" id="KW-0521">NADP</keyword>
<dbReference type="InterPro" id="IPR004443">
    <property type="entry name" value="YjeF_N_dom"/>
</dbReference>
<evidence type="ECO:0000256" key="2">
    <source>
        <dbReference type="ARBA" id="ARBA00000909"/>
    </source>
</evidence>
<dbReference type="Pfam" id="PF01256">
    <property type="entry name" value="Carb_kinase"/>
    <property type="match status" value="1"/>
</dbReference>
<keyword evidence="13" id="KW-0511">Multifunctional enzyme</keyword>
<feature type="binding site" evidence="17">
    <location>
        <position position="345"/>
    </location>
    <ligand>
        <name>(6S)-NADPHX</name>
        <dbReference type="ChEBI" id="CHEBI:64076"/>
    </ligand>
</feature>
<dbReference type="PROSITE" id="PS51385">
    <property type="entry name" value="YJEF_N"/>
    <property type="match status" value="1"/>
</dbReference>
<comment type="function">
    <text evidence="17">Catalyzes the dehydration of the S-form of NAD(P)HX at the expense of ADP, which is converted to AMP. Together with NAD(P)HX epimerase, which catalyzes the epimerization of the S- and R-forms, the enzyme allows the repair of both epimers of NAD(P)HX, a damaged form of NAD(P)H that is a result of enzymatic or heat-dependent hydration.</text>
</comment>
<dbReference type="STRING" id="643562.Daes_1740"/>
<accession>E6VYI9</accession>
<dbReference type="eggNOG" id="COG0063">
    <property type="taxonomic scope" value="Bacteria"/>
</dbReference>
<evidence type="ECO:0000256" key="14">
    <source>
        <dbReference type="ARBA" id="ARBA00025153"/>
    </source>
</evidence>
<evidence type="ECO:0000256" key="17">
    <source>
        <dbReference type="HAMAP-Rule" id="MF_01965"/>
    </source>
</evidence>
<reference evidence="22 23" key="2">
    <citation type="journal article" date="2014" name="Genome Announc.">
        <title>Complete Genome Sequence of the Subsurface, Mesophilic Sulfate-Reducing Bacterium Desulfovibrio aespoeensis Aspo-2.</title>
        <authorList>
            <person name="Pedersen K."/>
            <person name="Bengtsson A."/>
            <person name="Edlund J."/>
            <person name="Rabe L."/>
            <person name="Hazen T."/>
            <person name="Chakraborty R."/>
            <person name="Goodwin L."/>
            <person name="Shapiro N."/>
        </authorList>
    </citation>
    <scope>NUCLEOTIDE SEQUENCE [LARGE SCALE GENOMIC DNA]</scope>
    <source>
        <strain evidence="23">ATCC 700646 / DSM 10631 / Aspo-2</strain>
    </source>
</reference>
<dbReference type="PROSITE" id="PS51383">
    <property type="entry name" value="YJEF_C_3"/>
    <property type="match status" value="1"/>
</dbReference>
<evidence type="ECO:0000256" key="11">
    <source>
        <dbReference type="ARBA" id="ARBA00023235"/>
    </source>
</evidence>
<keyword evidence="11 18" id="KW-0413">Isomerase</keyword>
<dbReference type="Pfam" id="PF03853">
    <property type="entry name" value="YjeF_N"/>
    <property type="match status" value="1"/>
</dbReference>
<keyword evidence="12 17" id="KW-0456">Lyase</keyword>
<feature type="binding site" evidence="17">
    <location>
        <position position="462"/>
    </location>
    <ligand>
        <name>(6S)-NADPHX</name>
        <dbReference type="ChEBI" id="CHEBI:64076"/>
    </ligand>
</feature>
<feature type="binding site" evidence="18">
    <location>
        <position position="74"/>
    </location>
    <ligand>
        <name>K(+)</name>
        <dbReference type="ChEBI" id="CHEBI:29103"/>
    </ligand>
</feature>
<evidence type="ECO:0000256" key="12">
    <source>
        <dbReference type="ARBA" id="ARBA00023239"/>
    </source>
</evidence>
<evidence type="ECO:0000256" key="19">
    <source>
        <dbReference type="PIRNR" id="PIRNR017184"/>
    </source>
</evidence>
<keyword evidence="9 18" id="KW-0630">Potassium</keyword>
<evidence type="ECO:0000256" key="6">
    <source>
        <dbReference type="ARBA" id="ARBA00022741"/>
    </source>
</evidence>
<dbReference type="InterPro" id="IPR017953">
    <property type="entry name" value="Carbohydrate_kinase_pred_CS"/>
</dbReference>
<dbReference type="GO" id="GO:0052855">
    <property type="term" value="F:ADP-dependent NAD(P)H-hydrate dehydratase activity"/>
    <property type="evidence" value="ECO:0007669"/>
    <property type="project" value="UniProtKB-UniRule"/>
</dbReference>
<dbReference type="KEGG" id="das:Daes_1740"/>
<evidence type="ECO:0000259" key="21">
    <source>
        <dbReference type="PROSITE" id="PS51385"/>
    </source>
</evidence>
<evidence type="ECO:0000256" key="18">
    <source>
        <dbReference type="HAMAP-Rule" id="MF_01966"/>
    </source>
</evidence>
<dbReference type="GO" id="GO:0016301">
    <property type="term" value="F:kinase activity"/>
    <property type="evidence" value="ECO:0007669"/>
    <property type="project" value="UniProtKB-KW"/>
</dbReference>
<dbReference type="PANTHER" id="PTHR12592:SF0">
    <property type="entry name" value="ATP-DEPENDENT (S)-NAD(P)H-HYDRATE DEHYDRATASE"/>
    <property type="match status" value="1"/>
</dbReference>
<comment type="catalytic activity">
    <reaction evidence="1 18 19">
        <text>(6R)-NADHX = (6S)-NADHX</text>
        <dbReference type="Rhea" id="RHEA:32215"/>
        <dbReference type="ChEBI" id="CHEBI:64074"/>
        <dbReference type="ChEBI" id="CHEBI:64075"/>
        <dbReference type="EC" id="5.1.99.6"/>
    </reaction>
</comment>
<dbReference type="CDD" id="cd01171">
    <property type="entry name" value="YXKO-related"/>
    <property type="match status" value="1"/>
</dbReference>
<feature type="binding site" evidence="18">
    <location>
        <position position="178"/>
    </location>
    <ligand>
        <name>K(+)</name>
        <dbReference type="ChEBI" id="CHEBI:29103"/>
    </ligand>
</feature>
<dbReference type="InterPro" id="IPR000631">
    <property type="entry name" value="CARKD"/>
</dbReference>
<evidence type="ECO:0000256" key="4">
    <source>
        <dbReference type="ARBA" id="ARBA00009524"/>
    </source>
</evidence>
<dbReference type="OrthoDB" id="9806925at2"/>
<organism evidence="22 23">
    <name type="scientific">Pseudodesulfovibrio aespoeensis (strain ATCC 700646 / DSM 10631 / Aspo-2)</name>
    <name type="common">Desulfovibrio aespoeensis</name>
    <dbReference type="NCBI Taxonomy" id="643562"/>
    <lineage>
        <taxon>Bacteria</taxon>
        <taxon>Pseudomonadati</taxon>
        <taxon>Thermodesulfobacteriota</taxon>
        <taxon>Desulfovibrionia</taxon>
        <taxon>Desulfovibrionales</taxon>
        <taxon>Desulfovibrionaceae</taxon>
    </lineage>
</organism>
<evidence type="ECO:0000256" key="7">
    <source>
        <dbReference type="ARBA" id="ARBA00022840"/>
    </source>
</evidence>
<comment type="caution">
    <text evidence="18">Lacks conserved residue(s) required for the propagation of feature annotation.</text>
</comment>